<dbReference type="GO" id="GO:0005524">
    <property type="term" value="F:ATP binding"/>
    <property type="evidence" value="ECO:0007669"/>
    <property type="project" value="UniProtKB-UniRule"/>
</dbReference>
<evidence type="ECO:0000256" key="9">
    <source>
        <dbReference type="ARBA" id="ARBA00029962"/>
    </source>
</evidence>
<dbReference type="InterPro" id="IPR039430">
    <property type="entry name" value="Thymidylate_kin-like_dom"/>
</dbReference>
<comment type="caution">
    <text evidence="12">Lacks conserved residue(s) required for the propagation of feature annotation.</text>
</comment>
<dbReference type="GO" id="GO:0006227">
    <property type="term" value="P:dUDP biosynthetic process"/>
    <property type="evidence" value="ECO:0007669"/>
    <property type="project" value="TreeGrafter"/>
</dbReference>
<accession>A0A1Y6CXD1</accession>
<dbReference type="PANTHER" id="PTHR10344">
    <property type="entry name" value="THYMIDYLATE KINASE"/>
    <property type="match status" value="1"/>
</dbReference>
<proteinExistence type="inferred from homology"/>
<evidence type="ECO:0000256" key="7">
    <source>
        <dbReference type="ARBA" id="ARBA00022777"/>
    </source>
</evidence>
<dbReference type="Pfam" id="PF02223">
    <property type="entry name" value="Thymidylate_kin"/>
    <property type="match status" value="1"/>
</dbReference>
<evidence type="ECO:0000256" key="4">
    <source>
        <dbReference type="ARBA" id="ARBA00022679"/>
    </source>
</evidence>
<dbReference type="Proteomes" id="UP000192923">
    <property type="component" value="Unassembled WGS sequence"/>
</dbReference>
<protein>
    <recommendedName>
        <fullName evidence="3 12">Thymidylate kinase</fullName>
        <ecNumber evidence="2 12">2.7.4.9</ecNumber>
    </recommendedName>
    <alternativeName>
        <fullName evidence="9 12">dTMP kinase</fullName>
    </alternativeName>
</protein>
<keyword evidence="15" id="KW-1185">Reference proteome</keyword>
<dbReference type="PANTHER" id="PTHR10344:SF4">
    <property type="entry name" value="UMP-CMP KINASE 2, MITOCHONDRIAL"/>
    <property type="match status" value="1"/>
</dbReference>
<evidence type="ECO:0000313" key="15">
    <source>
        <dbReference type="Proteomes" id="UP000192923"/>
    </source>
</evidence>
<comment type="catalytic activity">
    <reaction evidence="10 12">
        <text>dTMP + ATP = dTDP + ADP</text>
        <dbReference type="Rhea" id="RHEA:13517"/>
        <dbReference type="ChEBI" id="CHEBI:30616"/>
        <dbReference type="ChEBI" id="CHEBI:58369"/>
        <dbReference type="ChEBI" id="CHEBI:63528"/>
        <dbReference type="ChEBI" id="CHEBI:456216"/>
        <dbReference type="EC" id="2.7.4.9"/>
    </reaction>
</comment>
<dbReference type="NCBIfam" id="TIGR00041">
    <property type="entry name" value="DTMP_kinase"/>
    <property type="match status" value="1"/>
</dbReference>
<evidence type="ECO:0000259" key="13">
    <source>
        <dbReference type="Pfam" id="PF02223"/>
    </source>
</evidence>
<evidence type="ECO:0000313" key="14">
    <source>
        <dbReference type="EMBL" id="SMF94900.1"/>
    </source>
</evidence>
<evidence type="ECO:0000256" key="10">
    <source>
        <dbReference type="ARBA" id="ARBA00048743"/>
    </source>
</evidence>
<keyword evidence="4 12" id="KW-0808">Transferase</keyword>
<evidence type="ECO:0000256" key="1">
    <source>
        <dbReference type="ARBA" id="ARBA00009776"/>
    </source>
</evidence>
<dbReference type="AlphaFoldDB" id="A0A1Y6CXD1"/>
<feature type="domain" description="Thymidylate kinase-like" evidence="13">
    <location>
        <begin position="10"/>
        <end position="197"/>
    </location>
</feature>
<dbReference type="FunFam" id="3.40.50.300:FF:000225">
    <property type="entry name" value="Thymidylate kinase"/>
    <property type="match status" value="1"/>
</dbReference>
<keyword evidence="5 12" id="KW-0545">Nucleotide biosynthesis</keyword>
<dbReference type="InterPro" id="IPR018094">
    <property type="entry name" value="Thymidylate_kinase"/>
</dbReference>
<sequence length="209" mass="22943">MHPGRMIVCDGGNGAGKTTVLKAMETHLVARGRDPIMTREPGGTPIGEKIRQVLLSPDTPEMCDVAELLLFAAARAQHLREKILPALAAGRVVVSDRFDSATVSFQHYARGLPLALIEQINAIAIDGFKPDLTIILDIDPVLGLERLGRRGDGLDRMEQENLDFQCRARRGYLEQARRDPERFVVIDASRTLEQVVTAALAALDRALAR</sequence>
<evidence type="ECO:0000256" key="6">
    <source>
        <dbReference type="ARBA" id="ARBA00022741"/>
    </source>
</evidence>
<keyword evidence="7 12" id="KW-0418">Kinase</keyword>
<name>A0A1Y6CXD1_9GAMM</name>
<dbReference type="STRING" id="1760988.SAMN02949497_2239"/>
<dbReference type="RefSeq" id="WP_085212683.1">
    <property type="nucleotide sequence ID" value="NZ_FXAM01000001.1"/>
</dbReference>
<dbReference type="SUPFAM" id="SSF52540">
    <property type="entry name" value="P-loop containing nucleoside triphosphate hydrolases"/>
    <property type="match status" value="1"/>
</dbReference>
<gene>
    <name evidence="12" type="primary">tmk</name>
    <name evidence="14" type="ORF">SAMN02949497_2239</name>
</gene>
<evidence type="ECO:0000256" key="11">
    <source>
        <dbReference type="ARBA" id="ARBA00057735"/>
    </source>
</evidence>
<dbReference type="InterPro" id="IPR027417">
    <property type="entry name" value="P-loop_NTPase"/>
</dbReference>
<keyword evidence="8 12" id="KW-0067">ATP-binding</keyword>
<evidence type="ECO:0000256" key="12">
    <source>
        <dbReference type="HAMAP-Rule" id="MF_00165"/>
    </source>
</evidence>
<dbReference type="EMBL" id="FXAM01000001">
    <property type="protein sequence ID" value="SMF94900.1"/>
    <property type="molecule type" value="Genomic_DNA"/>
</dbReference>
<dbReference type="GO" id="GO:0004798">
    <property type="term" value="F:dTMP kinase activity"/>
    <property type="evidence" value="ECO:0007669"/>
    <property type="project" value="UniProtKB-UniRule"/>
</dbReference>
<organism evidence="14 15">
    <name type="scientific">Methylomagnum ishizawai</name>
    <dbReference type="NCBI Taxonomy" id="1760988"/>
    <lineage>
        <taxon>Bacteria</taxon>
        <taxon>Pseudomonadati</taxon>
        <taxon>Pseudomonadota</taxon>
        <taxon>Gammaproteobacteria</taxon>
        <taxon>Methylococcales</taxon>
        <taxon>Methylococcaceae</taxon>
        <taxon>Methylomagnum</taxon>
    </lineage>
</organism>
<dbReference type="Gene3D" id="3.40.50.300">
    <property type="entry name" value="P-loop containing nucleotide triphosphate hydrolases"/>
    <property type="match status" value="1"/>
</dbReference>
<comment type="similarity">
    <text evidence="1 12">Belongs to the thymidylate kinase family.</text>
</comment>
<evidence type="ECO:0000256" key="3">
    <source>
        <dbReference type="ARBA" id="ARBA00017144"/>
    </source>
</evidence>
<dbReference type="HAMAP" id="MF_00165">
    <property type="entry name" value="Thymidylate_kinase"/>
    <property type="match status" value="1"/>
</dbReference>
<dbReference type="GO" id="GO:0006235">
    <property type="term" value="P:dTTP biosynthetic process"/>
    <property type="evidence" value="ECO:0007669"/>
    <property type="project" value="UniProtKB-UniRule"/>
</dbReference>
<dbReference type="GO" id="GO:0006233">
    <property type="term" value="P:dTDP biosynthetic process"/>
    <property type="evidence" value="ECO:0007669"/>
    <property type="project" value="InterPro"/>
</dbReference>
<evidence type="ECO:0000256" key="2">
    <source>
        <dbReference type="ARBA" id="ARBA00012980"/>
    </source>
</evidence>
<dbReference type="CDD" id="cd01672">
    <property type="entry name" value="TMPK"/>
    <property type="match status" value="1"/>
</dbReference>
<dbReference type="GO" id="GO:0005829">
    <property type="term" value="C:cytosol"/>
    <property type="evidence" value="ECO:0007669"/>
    <property type="project" value="TreeGrafter"/>
</dbReference>
<dbReference type="OrthoDB" id="9774907at2"/>
<comment type="function">
    <text evidence="11 12">Phosphorylation of dTMP to form dTDP in both de novo and salvage pathways of dTTP synthesis.</text>
</comment>
<reference evidence="14 15" key="1">
    <citation type="submission" date="2016-12" db="EMBL/GenBank/DDBJ databases">
        <authorList>
            <person name="Song W.-J."/>
            <person name="Kurnit D.M."/>
        </authorList>
    </citation>
    <scope>NUCLEOTIDE SEQUENCE [LARGE SCALE GENOMIC DNA]</scope>
    <source>
        <strain evidence="14 15">175</strain>
    </source>
</reference>
<evidence type="ECO:0000256" key="8">
    <source>
        <dbReference type="ARBA" id="ARBA00022840"/>
    </source>
</evidence>
<dbReference type="EC" id="2.7.4.9" evidence="2 12"/>
<evidence type="ECO:0000256" key="5">
    <source>
        <dbReference type="ARBA" id="ARBA00022727"/>
    </source>
</evidence>
<keyword evidence="6 12" id="KW-0547">Nucleotide-binding</keyword>